<keyword evidence="2" id="KW-0472">Membrane</keyword>
<dbReference type="SUPFAM" id="SSF54523">
    <property type="entry name" value="Pili subunits"/>
    <property type="match status" value="1"/>
</dbReference>
<sequence>MRIAPFPIKPRPHHANGAGGFTDPHNGARAVTPRNAFTLIELLVVIAIIAILIGLLLPAIQKVREAAARMKCQNNMKQLGLAMHNFESAEQKLPAYSSLAGSNAGNFSVQARLLPYVEQDNLRNLLSFDVSLTVGCCPGDVRPQFVVPARTVLSLFRCPSDGSPDTFTSRSGASGGATGQDFTYAGTNYHVNIGTAVGTLYDARRPTDGIAWNNSSVRLTDITDGTSNTAAFGESLLGVQAQSPPAPTTDAERKRVMMNITCSWISPAVPPAVAGLTAGYVLPDDPNGYYAMSLASPLNRGWSGQRGAGWISGREYWTAYQHYLPPNSTIPDMQTCGNGVLGARSNHTGGVNVAFCDGSVRFVRDSISLATWRAFASRSGGEVVSDN</sequence>
<gene>
    <name evidence="4" type="ORF">C1280_25295</name>
</gene>
<dbReference type="InterPro" id="IPR011453">
    <property type="entry name" value="DUF1559"/>
</dbReference>
<dbReference type="NCBIfam" id="TIGR02532">
    <property type="entry name" value="IV_pilin_GFxxxE"/>
    <property type="match status" value="1"/>
</dbReference>
<proteinExistence type="predicted"/>
<dbReference type="EMBL" id="CP025958">
    <property type="protein sequence ID" value="AWM42382.1"/>
    <property type="molecule type" value="Genomic_DNA"/>
</dbReference>
<feature type="region of interest" description="Disordered" evidence="1">
    <location>
        <begin position="1"/>
        <end position="25"/>
    </location>
</feature>
<dbReference type="InterPro" id="IPR012902">
    <property type="entry name" value="N_methyl_site"/>
</dbReference>
<dbReference type="PANTHER" id="PTHR30093:SF2">
    <property type="entry name" value="TYPE II SECRETION SYSTEM PROTEIN H"/>
    <property type="match status" value="1"/>
</dbReference>
<dbReference type="Proteomes" id="UP000245802">
    <property type="component" value="Chromosome"/>
</dbReference>
<evidence type="ECO:0000256" key="1">
    <source>
        <dbReference type="SAM" id="MobiDB-lite"/>
    </source>
</evidence>
<dbReference type="NCBIfam" id="TIGR04294">
    <property type="entry name" value="pre_pil_HX9DG"/>
    <property type="match status" value="1"/>
</dbReference>
<dbReference type="KEGG" id="gog:C1280_25295"/>
<accession>A0A2Z3HD89</accession>
<evidence type="ECO:0000256" key="2">
    <source>
        <dbReference type="SAM" id="Phobius"/>
    </source>
</evidence>
<feature type="transmembrane region" description="Helical" evidence="2">
    <location>
        <begin position="36"/>
        <end position="60"/>
    </location>
</feature>
<dbReference type="Pfam" id="PF07596">
    <property type="entry name" value="SBP_bac_10"/>
    <property type="match status" value="1"/>
</dbReference>
<dbReference type="Pfam" id="PF07963">
    <property type="entry name" value="N_methyl"/>
    <property type="match status" value="1"/>
</dbReference>
<protein>
    <submittedName>
        <fullName evidence="4">DUF1559 domain-containing protein</fullName>
    </submittedName>
</protein>
<name>A0A2Z3HD89_9BACT</name>
<dbReference type="InterPro" id="IPR045584">
    <property type="entry name" value="Pilin-like"/>
</dbReference>
<dbReference type="PANTHER" id="PTHR30093">
    <property type="entry name" value="GENERAL SECRETION PATHWAY PROTEIN G"/>
    <property type="match status" value="1"/>
</dbReference>
<evidence type="ECO:0000259" key="3">
    <source>
        <dbReference type="Pfam" id="PF07596"/>
    </source>
</evidence>
<dbReference type="OrthoDB" id="248923at2"/>
<reference evidence="4 5" key="1">
    <citation type="submission" date="2018-01" db="EMBL/GenBank/DDBJ databases">
        <title>G. obscuriglobus.</title>
        <authorList>
            <person name="Franke J."/>
            <person name="Blomberg W."/>
            <person name="Selmecki A."/>
        </authorList>
    </citation>
    <scope>NUCLEOTIDE SEQUENCE [LARGE SCALE GENOMIC DNA]</scope>
    <source>
        <strain evidence="4 5">DSM 5831</strain>
    </source>
</reference>
<keyword evidence="5" id="KW-1185">Reference proteome</keyword>
<organism evidence="4 5">
    <name type="scientific">Gemmata obscuriglobus</name>
    <dbReference type="NCBI Taxonomy" id="114"/>
    <lineage>
        <taxon>Bacteria</taxon>
        <taxon>Pseudomonadati</taxon>
        <taxon>Planctomycetota</taxon>
        <taxon>Planctomycetia</taxon>
        <taxon>Gemmatales</taxon>
        <taxon>Gemmataceae</taxon>
        <taxon>Gemmata</taxon>
    </lineage>
</organism>
<dbReference type="InterPro" id="IPR027558">
    <property type="entry name" value="Pre_pil_HX9DG_C"/>
</dbReference>
<evidence type="ECO:0000313" key="5">
    <source>
        <dbReference type="Proteomes" id="UP000245802"/>
    </source>
</evidence>
<keyword evidence="2" id="KW-1133">Transmembrane helix</keyword>
<dbReference type="AlphaFoldDB" id="A0A2Z3HD89"/>
<feature type="domain" description="DUF1559" evidence="3">
    <location>
        <begin position="61"/>
        <end position="367"/>
    </location>
</feature>
<evidence type="ECO:0000313" key="4">
    <source>
        <dbReference type="EMBL" id="AWM42382.1"/>
    </source>
</evidence>
<keyword evidence="2" id="KW-0812">Transmembrane</keyword>
<dbReference type="Gene3D" id="3.30.700.10">
    <property type="entry name" value="Glycoprotein, Type 4 Pilin"/>
    <property type="match status" value="1"/>
</dbReference>